<evidence type="ECO:0000313" key="3">
    <source>
        <dbReference type="Proteomes" id="UP001596152"/>
    </source>
</evidence>
<gene>
    <name evidence="2" type="ORF">ACFPIE_10150</name>
</gene>
<dbReference type="RefSeq" id="WP_374037597.1">
    <property type="nucleotide sequence ID" value="NZ_CP169082.1"/>
</dbReference>
<evidence type="ECO:0000313" key="2">
    <source>
        <dbReference type="EMBL" id="MFC5344278.1"/>
    </source>
</evidence>
<accession>A0ABW0FTI2</accession>
<dbReference type="Proteomes" id="UP001596152">
    <property type="component" value="Unassembled WGS sequence"/>
</dbReference>
<evidence type="ECO:0000256" key="1">
    <source>
        <dbReference type="SAM" id="MobiDB-lite"/>
    </source>
</evidence>
<sequence length="87" mass="9625">MILTTSSGDFPIPSDVASRLPQVPPVPDPTAPQYKQAKRAFTDWLDAAPQHAIDFERLRRWHLVQNDLAAAARAEGRAFVVTEDGLD</sequence>
<name>A0ABW0FTI2_9CAUL</name>
<keyword evidence="3" id="KW-1185">Reference proteome</keyword>
<organism evidence="2 3">
    <name type="scientific">Brevundimonas staleyi</name>
    <dbReference type="NCBI Taxonomy" id="74326"/>
    <lineage>
        <taxon>Bacteria</taxon>
        <taxon>Pseudomonadati</taxon>
        <taxon>Pseudomonadota</taxon>
        <taxon>Alphaproteobacteria</taxon>
        <taxon>Caulobacterales</taxon>
        <taxon>Caulobacteraceae</taxon>
        <taxon>Brevundimonas</taxon>
    </lineage>
</organism>
<protein>
    <submittedName>
        <fullName evidence="2">Uncharacterized protein</fullName>
    </submittedName>
</protein>
<proteinExistence type="predicted"/>
<dbReference type="EMBL" id="JBHSLF010000019">
    <property type="protein sequence ID" value="MFC5344278.1"/>
    <property type="molecule type" value="Genomic_DNA"/>
</dbReference>
<reference evidence="3" key="1">
    <citation type="journal article" date="2019" name="Int. J. Syst. Evol. Microbiol.">
        <title>The Global Catalogue of Microorganisms (GCM) 10K type strain sequencing project: providing services to taxonomists for standard genome sequencing and annotation.</title>
        <authorList>
            <consortium name="The Broad Institute Genomics Platform"/>
            <consortium name="The Broad Institute Genome Sequencing Center for Infectious Disease"/>
            <person name="Wu L."/>
            <person name="Ma J."/>
        </authorList>
    </citation>
    <scope>NUCLEOTIDE SEQUENCE [LARGE SCALE GENOMIC DNA]</scope>
    <source>
        <strain evidence="3">JCM 12125</strain>
    </source>
</reference>
<feature type="region of interest" description="Disordered" evidence="1">
    <location>
        <begin position="1"/>
        <end position="33"/>
    </location>
</feature>
<comment type="caution">
    <text evidence="2">The sequence shown here is derived from an EMBL/GenBank/DDBJ whole genome shotgun (WGS) entry which is preliminary data.</text>
</comment>